<accession>A0A9P8CL86</accession>
<dbReference type="InterPro" id="IPR002401">
    <property type="entry name" value="Cyt_P450_E_grp-I"/>
</dbReference>
<evidence type="ECO:0000256" key="8">
    <source>
        <dbReference type="PIRSR" id="PIRSR602401-1"/>
    </source>
</evidence>
<dbReference type="InterPro" id="IPR036396">
    <property type="entry name" value="Cyt_P450_sf"/>
</dbReference>
<dbReference type="EMBL" id="MU251273">
    <property type="protein sequence ID" value="KAG9250827.1"/>
    <property type="molecule type" value="Genomic_DNA"/>
</dbReference>
<dbReference type="PROSITE" id="PS00086">
    <property type="entry name" value="CYTOCHROME_P450"/>
    <property type="match status" value="1"/>
</dbReference>
<comment type="similarity">
    <text evidence="2 9">Belongs to the cytochrome P450 family.</text>
</comment>
<dbReference type="RefSeq" id="XP_046114751.1">
    <property type="nucleotide sequence ID" value="XM_046259210.1"/>
</dbReference>
<dbReference type="Gene3D" id="1.10.630.10">
    <property type="entry name" value="Cytochrome P450"/>
    <property type="match status" value="1"/>
</dbReference>
<evidence type="ECO:0000256" key="2">
    <source>
        <dbReference type="ARBA" id="ARBA00010617"/>
    </source>
</evidence>
<dbReference type="Proteomes" id="UP000887229">
    <property type="component" value="Unassembled WGS sequence"/>
</dbReference>
<proteinExistence type="inferred from homology"/>
<evidence type="ECO:0000256" key="3">
    <source>
        <dbReference type="ARBA" id="ARBA00022617"/>
    </source>
</evidence>
<name>A0A9P8CL86_9HYPO</name>
<dbReference type="InterPro" id="IPR017972">
    <property type="entry name" value="Cyt_P450_CS"/>
</dbReference>
<evidence type="ECO:0000256" key="7">
    <source>
        <dbReference type="ARBA" id="ARBA00023033"/>
    </source>
</evidence>
<dbReference type="SUPFAM" id="SSF48264">
    <property type="entry name" value="Cytochrome P450"/>
    <property type="match status" value="1"/>
</dbReference>
<dbReference type="GeneID" id="70290113"/>
<dbReference type="GO" id="GO:0020037">
    <property type="term" value="F:heme binding"/>
    <property type="evidence" value="ECO:0007669"/>
    <property type="project" value="InterPro"/>
</dbReference>
<reference evidence="10" key="1">
    <citation type="journal article" date="2021" name="IMA Fungus">
        <title>Genomic characterization of three marine fungi, including Emericellopsis atlantica sp. nov. with signatures of a generalist lifestyle and marine biomass degradation.</title>
        <authorList>
            <person name="Hagestad O.C."/>
            <person name="Hou L."/>
            <person name="Andersen J.H."/>
            <person name="Hansen E.H."/>
            <person name="Altermark B."/>
            <person name="Li C."/>
            <person name="Kuhnert E."/>
            <person name="Cox R.J."/>
            <person name="Crous P.W."/>
            <person name="Spatafora J.W."/>
            <person name="Lail K."/>
            <person name="Amirebrahimi M."/>
            <person name="Lipzen A."/>
            <person name="Pangilinan J."/>
            <person name="Andreopoulos W."/>
            <person name="Hayes R.D."/>
            <person name="Ng V."/>
            <person name="Grigoriev I.V."/>
            <person name="Jackson S.A."/>
            <person name="Sutton T.D.S."/>
            <person name="Dobson A.D.W."/>
            <person name="Rama T."/>
        </authorList>
    </citation>
    <scope>NUCLEOTIDE SEQUENCE</scope>
    <source>
        <strain evidence="10">TS7</strain>
    </source>
</reference>
<dbReference type="PRINTS" id="PR00463">
    <property type="entry name" value="EP450I"/>
</dbReference>
<dbReference type="Pfam" id="PF00067">
    <property type="entry name" value="p450"/>
    <property type="match status" value="1"/>
</dbReference>
<evidence type="ECO:0000313" key="10">
    <source>
        <dbReference type="EMBL" id="KAG9250827.1"/>
    </source>
</evidence>
<dbReference type="AlphaFoldDB" id="A0A9P8CL86"/>
<dbReference type="InterPro" id="IPR050364">
    <property type="entry name" value="Cytochrome_P450_fung"/>
</dbReference>
<keyword evidence="11" id="KW-1185">Reference proteome</keyword>
<evidence type="ECO:0000256" key="4">
    <source>
        <dbReference type="ARBA" id="ARBA00022723"/>
    </source>
</evidence>
<dbReference type="CDD" id="cd11065">
    <property type="entry name" value="CYP64-like"/>
    <property type="match status" value="1"/>
</dbReference>
<dbReference type="PANTHER" id="PTHR46300:SF7">
    <property type="entry name" value="P450, PUTATIVE (EUROFUNG)-RELATED"/>
    <property type="match status" value="1"/>
</dbReference>
<evidence type="ECO:0000256" key="5">
    <source>
        <dbReference type="ARBA" id="ARBA00023002"/>
    </source>
</evidence>
<evidence type="ECO:0000313" key="11">
    <source>
        <dbReference type="Proteomes" id="UP000887229"/>
    </source>
</evidence>
<organism evidence="10 11">
    <name type="scientific">Emericellopsis atlantica</name>
    <dbReference type="NCBI Taxonomy" id="2614577"/>
    <lineage>
        <taxon>Eukaryota</taxon>
        <taxon>Fungi</taxon>
        <taxon>Dikarya</taxon>
        <taxon>Ascomycota</taxon>
        <taxon>Pezizomycotina</taxon>
        <taxon>Sordariomycetes</taxon>
        <taxon>Hypocreomycetidae</taxon>
        <taxon>Hypocreales</taxon>
        <taxon>Bionectriaceae</taxon>
        <taxon>Emericellopsis</taxon>
    </lineage>
</organism>
<keyword evidence="3 8" id="KW-0349">Heme</keyword>
<evidence type="ECO:0000256" key="9">
    <source>
        <dbReference type="RuleBase" id="RU000461"/>
    </source>
</evidence>
<keyword evidence="7 9" id="KW-0503">Monooxygenase</keyword>
<comment type="cofactor">
    <cofactor evidence="1 8">
        <name>heme</name>
        <dbReference type="ChEBI" id="CHEBI:30413"/>
    </cofactor>
</comment>
<dbReference type="InterPro" id="IPR001128">
    <property type="entry name" value="Cyt_P450"/>
</dbReference>
<dbReference type="GO" id="GO:0016705">
    <property type="term" value="F:oxidoreductase activity, acting on paired donors, with incorporation or reduction of molecular oxygen"/>
    <property type="evidence" value="ECO:0007669"/>
    <property type="project" value="InterPro"/>
</dbReference>
<feature type="binding site" description="axial binding residue" evidence="8">
    <location>
        <position position="443"/>
    </location>
    <ligand>
        <name>heme</name>
        <dbReference type="ChEBI" id="CHEBI:30413"/>
    </ligand>
    <ligandPart>
        <name>Fe</name>
        <dbReference type="ChEBI" id="CHEBI:18248"/>
    </ligandPart>
</feature>
<comment type="caution">
    <text evidence="10">The sequence shown here is derived from an EMBL/GenBank/DDBJ whole genome shotgun (WGS) entry which is preliminary data.</text>
</comment>
<gene>
    <name evidence="10" type="ORF">F5Z01DRAFT_341356</name>
</gene>
<dbReference type="GO" id="GO:0005506">
    <property type="term" value="F:iron ion binding"/>
    <property type="evidence" value="ECO:0007669"/>
    <property type="project" value="InterPro"/>
</dbReference>
<dbReference type="PANTHER" id="PTHR46300">
    <property type="entry name" value="P450, PUTATIVE (EUROFUNG)-RELATED-RELATED"/>
    <property type="match status" value="1"/>
</dbReference>
<dbReference type="GO" id="GO:0004497">
    <property type="term" value="F:monooxygenase activity"/>
    <property type="evidence" value="ECO:0007669"/>
    <property type="project" value="UniProtKB-KW"/>
</dbReference>
<evidence type="ECO:0000256" key="1">
    <source>
        <dbReference type="ARBA" id="ARBA00001971"/>
    </source>
</evidence>
<dbReference type="OrthoDB" id="2789670at2759"/>
<keyword evidence="5 9" id="KW-0560">Oxidoreductase</keyword>
<keyword evidence="6 8" id="KW-0408">Iron</keyword>
<sequence length="535" mass="59907">MEFLHILALVATAICTYLLYLRFTTDATLPLPPGPKPLPLLGNIADFPPAGVSESEHWIKHKNAYGGISSVTVMGMTLVIIHDKKMAHDLLEQHASQTSGRPRMVMANKLCGYESIVLCQGYNPTFKRCRKLLHRELGTMKSAAQFLGVQDMEVKRQLVRALNEPDRWLDHFKTTAGATVLKMAYDYVVEPHKPDPLVTLIDKMMTEFSLAASPMAWAVDIFPILQHLPEGFPGAGFKKTARKWRRSIEATAYIPYHFVLRHMDAHTNNPSYVSKLVQQCKLETGGEELGQEDSEAIAWTAASLYGAAADTTVITLTAFTLAMLQNPEVQQRAQAEIDHVVGTDRLPTFADRDNLPYITALVKESTRWWPISPMGFPHTVTEAFDYNGYHIPKDAMLLPAVKWFLHDPSVYADPEQFDPARFLSPRNEPDPTVEAFGYGRRICPGRFFADQSLFLNIVHSLACFSIRPLLDRAGEPVPVDAKPKPGILSYPTAFDFKIEVRSEKHKSLILAAGEEVPLEPSDARHLESIENFEAK</sequence>
<protein>
    <submittedName>
        <fullName evidence="10">OrdA protein</fullName>
    </submittedName>
</protein>
<keyword evidence="4 8" id="KW-0479">Metal-binding</keyword>
<evidence type="ECO:0000256" key="6">
    <source>
        <dbReference type="ARBA" id="ARBA00023004"/>
    </source>
</evidence>